<dbReference type="EMBL" id="BIFQ01000001">
    <property type="protein sequence ID" value="GCE03153.1"/>
    <property type="molecule type" value="Genomic_DNA"/>
</dbReference>
<evidence type="ECO:0000256" key="1">
    <source>
        <dbReference type="ARBA" id="ARBA00004651"/>
    </source>
</evidence>
<keyword evidence="3" id="KW-0547">Nucleotide-binding</keyword>
<evidence type="ECO:0000256" key="4">
    <source>
        <dbReference type="ARBA" id="ARBA00022840"/>
    </source>
</evidence>
<comment type="subcellular location">
    <subcellularLocation>
        <location evidence="1">Cell membrane</location>
        <topology evidence="1">Multi-pass membrane protein</topology>
    </subcellularLocation>
</comment>
<evidence type="ECO:0000259" key="9">
    <source>
        <dbReference type="PROSITE" id="PS50929"/>
    </source>
</evidence>
<protein>
    <submittedName>
        <fullName evidence="10">HlyB/MsbA family ABC transporter</fullName>
    </submittedName>
</protein>
<dbReference type="Gene3D" id="1.20.1560.10">
    <property type="entry name" value="ABC transporter type 1, transmembrane domain"/>
    <property type="match status" value="1"/>
</dbReference>
<gene>
    <name evidence="10" type="ORF">KDAU_04820</name>
</gene>
<dbReference type="PANTHER" id="PTHR24221:SF423">
    <property type="entry name" value="ABC TRANSPORTER"/>
    <property type="match status" value="1"/>
</dbReference>
<dbReference type="Pfam" id="PF00005">
    <property type="entry name" value="ABC_tran"/>
    <property type="match status" value="1"/>
</dbReference>
<evidence type="ECO:0000259" key="8">
    <source>
        <dbReference type="PROSITE" id="PS50893"/>
    </source>
</evidence>
<proteinExistence type="predicted"/>
<keyword evidence="11" id="KW-1185">Reference proteome</keyword>
<dbReference type="CDD" id="cd07346">
    <property type="entry name" value="ABC_6TM_exporters"/>
    <property type="match status" value="1"/>
</dbReference>
<dbReference type="Pfam" id="PF00664">
    <property type="entry name" value="ABC_membrane"/>
    <property type="match status" value="1"/>
</dbReference>
<evidence type="ECO:0000313" key="11">
    <source>
        <dbReference type="Proteomes" id="UP000287224"/>
    </source>
</evidence>
<sequence>MKTWKFFASLVRFQPWNYTFNCLAIVTVLLAEMIPGLVGQQFFDRLTARPAVNIELWWLIALLLFAALGRIAGLVCCQITNSPFILCNTALLQKNILARILQLPGAYALPASSGEAISRLRDDVDENSVFLMAFNDLIAFTVFSLVAMIVMLRINVVITLTIFLPLVMITAIVNIASMQIKKRRGENRKATGDVTGFLGEMFGAVQAIQVANAEEQTIQHFRQLNKKRMDMTVRDRIFDQVLQSFFANTVSLGTGMILLLAGQSMHAGTFTIGDFALFTYYLGWITEFTTQFGLVLTRYRQAGVSVERMLTLLKGAPAHTLVQPGPIYTKGPFPEVPELPKIGTDQLHILETRDLTYHHAGSGAGIEQVNLQLEQGTFTVITGRIGSGKTTLLQTLLGLLPRERGDIYWNGQLIMDPSAFFVPPRSAYTSQVPQLFSDSLRDNILLGLPEDEQALQKALHLAVLAPDIAEMDKGLDTLVGPKGVRLSGGQIQRSAAARMFVRPASLLVVDDLSSALDVETEALLWQRIFASPEHTVLAVSHRRAALRRADQIIVLKNGKIEARGKLDELLTSCSEMRHLWHGQHSLQSSTD</sequence>
<feature type="domain" description="ABC transmembrane type-1" evidence="9">
    <location>
        <begin position="23"/>
        <end position="301"/>
    </location>
</feature>
<organism evidence="10 11">
    <name type="scientific">Dictyobacter aurantiacus</name>
    <dbReference type="NCBI Taxonomy" id="1936993"/>
    <lineage>
        <taxon>Bacteria</taxon>
        <taxon>Bacillati</taxon>
        <taxon>Chloroflexota</taxon>
        <taxon>Ktedonobacteria</taxon>
        <taxon>Ktedonobacterales</taxon>
        <taxon>Dictyobacteraceae</taxon>
        <taxon>Dictyobacter</taxon>
    </lineage>
</organism>
<evidence type="ECO:0000256" key="5">
    <source>
        <dbReference type="ARBA" id="ARBA00022989"/>
    </source>
</evidence>
<dbReference type="SUPFAM" id="SSF52540">
    <property type="entry name" value="P-loop containing nucleoside triphosphate hydrolases"/>
    <property type="match status" value="1"/>
</dbReference>
<accession>A0A401Z8J0</accession>
<dbReference type="GO" id="GO:0005524">
    <property type="term" value="F:ATP binding"/>
    <property type="evidence" value="ECO:0007669"/>
    <property type="project" value="UniProtKB-KW"/>
</dbReference>
<dbReference type="InterPro" id="IPR036640">
    <property type="entry name" value="ABC1_TM_sf"/>
</dbReference>
<keyword evidence="6 7" id="KW-0472">Membrane</keyword>
<dbReference type="InterPro" id="IPR027417">
    <property type="entry name" value="P-loop_NTPase"/>
</dbReference>
<dbReference type="SUPFAM" id="SSF90123">
    <property type="entry name" value="ABC transporter transmembrane region"/>
    <property type="match status" value="1"/>
</dbReference>
<dbReference type="Gene3D" id="3.40.50.300">
    <property type="entry name" value="P-loop containing nucleotide triphosphate hydrolases"/>
    <property type="match status" value="1"/>
</dbReference>
<feature type="transmembrane region" description="Helical" evidence="7">
    <location>
        <begin position="237"/>
        <end position="261"/>
    </location>
</feature>
<name>A0A401Z8J0_9CHLR</name>
<dbReference type="GO" id="GO:0005886">
    <property type="term" value="C:plasma membrane"/>
    <property type="evidence" value="ECO:0007669"/>
    <property type="project" value="UniProtKB-SubCell"/>
</dbReference>
<dbReference type="AlphaFoldDB" id="A0A401Z8J0"/>
<comment type="caution">
    <text evidence="10">The sequence shown here is derived from an EMBL/GenBank/DDBJ whole genome shotgun (WGS) entry which is preliminary data.</text>
</comment>
<dbReference type="InterPro" id="IPR011527">
    <property type="entry name" value="ABC1_TM_dom"/>
</dbReference>
<dbReference type="GO" id="GO:0140359">
    <property type="term" value="F:ABC-type transporter activity"/>
    <property type="evidence" value="ECO:0007669"/>
    <property type="project" value="InterPro"/>
</dbReference>
<evidence type="ECO:0000256" key="7">
    <source>
        <dbReference type="SAM" id="Phobius"/>
    </source>
</evidence>
<evidence type="ECO:0000256" key="3">
    <source>
        <dbReference type="ARBA" id="ARBA00022741"/>
    </source>
</evidence>
<reference evidence="11" key="1">
    <citation type="submission" date="2018-12" db="EMBL/GenBank/DDBJ databases">
        <title>Tengunoibacter tsumagoiensis gen. nov., sp. nov., Dictyobacter kobayashii sp. nov., D. alpinus sp. nov., and D. joshuensis sp. nov. and description of Dictyobacteraceae fam. nov. within the order Ktedonobacterales isolated from Tengu-no-mugimeshi.</title>
        <authorList>
            <person name="Wang C.M."/>
            <person name="Zheng Y."/>
            <person name="Sakai Y."/>
            <person name="Toyoda A."/>
            <person name="Minakuchi Y."/>
            <person name="Abe K."/>
            <person name="Yokota A."/>
            <person name="Yabe S."/>
        </authorList>
    </citation>
    <scope>NUCLEOTIDE SEQUENCE [LARGE SCALE GENOMIC DNA]</scope>
    <source>
        <strain evidence="11">S-27</strain>
    </source>
</reference>
<dbReference type="InterPro" id="IPR003439">
    <property type="entry name" value="ABC_transporter-like_ATP-bd"/>
</dbReference>
<feature type="transmembrane region" description="Helical" evidence="7">
    <location>
        <begin position="58"/>
        <end position="77"/>
    </location>
</feature>
<dbReference type="PROSITE" id="PS50893">
    <property type="entry name" value="ABC_TRANSPORTER_2"/>
    <property type="match status" value="1"/>
</dbReference>
<keyword evidence="5 7" id="KW-1133">Transmembrane helix</keyword>
<dbReference type="InterPro" id="IPR003593">
    <property type="entry name" value="AAA+_ATPase"/>
</dbReference>
<evidence type="ECO:0000256" key="2">
    <source>
        <dbReference type="ARBA" id="ARBA00022692"/>
    </source>
</evidence>
<dbReference type="InterPro" id="IPR039421">
    <property type="entry name" value="Type_1_exporter"/>
</dbReference>
<dbReference type="GO" id="GO:0016887">
    <property type="term" value="F:ATP hydrolysis activity"/>
    <property type="evidence" value="ECO:0007669"/>
    <property type="project" value="InterPro"/>
</dbReference>
<feature type="transmembrane region" description="Helical" evidence="7">
    <location>
        <begin position="156"/>
        <end position="176"/>
    </location>
</feature>
<keyword evidence="2 7" id="KW-0812">Transmembrane</keyword>
<dbReference type="PROSITE" id="PS50929">
    <property type="entry name" value="ABC_TM1F"/>
    <property type="match status" value="1"/>
</dbReference>
<evidence type="ECO:0000256" key="6">
    <source>
        <dbReference type="ARBA" id="ARBA00023136"/>
    </source>
</evidence>
<dbReference type="RefSeq" id="WP_126594459.1">
    <property type="nucleotide sequence ID" value="NZ_BIFQ01000001.1"/>
</dbReference>
<feature type="transmembrane region" description="Helical" evidence="7">
    <location>
        <begin position="20"/>
        <end position="38"/>
    </location>
</feature>
<evidence type="ECO:0000313" key="10">
    <source>
        <dbReference type="EMBL" id="GCE03153.1"/>
    </source>
</evidence>
<dbReference type="PANTHER" id="PTHR24221">
    <property type="entry name" value="ATP-BINDING CASSETTE SUB-FAMILY B"/>
    <property type="match status" value="1"/>
</dbReference>
<dbReference type="SMART" id="SM00382">
    <property type="entry name" value="AAA"/>
    <property type="match status" value="1"/>
</dbReference>
<keyword evidence="4" id="KW-0067">ATP-binding</keyword>
<feature type="domain" description="ABC transporter" evidence="8">
    <location>
        <begin position="350"/>
        <end position="582"/>
    </location>
</feature>
<feature type="transmembrane region" description="Helical" evidence="7">
    <location>
        <begin position="129"/>
        <end position="150"/>
    </location>
</feature>
<dbReference type="Proteomes" id="UP000287224">
    <property type="component" value="Unassembled WGS sequence"/>
</dbReference>
<dbReference type="OrthoDB" id="9769115at2"/>